<keyword evidence="1" id="KW-0812">Transmembrane</keyword>
<dbReference type="AlphaFoldDB" id="A0A4Q2K818"/>
<keyword evidence="1" id="KW-1133">Transmembrane helix</keyword>
<evidence type="ECO:0000256" key="1">
    <source>
        <dbReference type="SAM" id="Phobius"/>
    </source>
</evidence>
<feature type="domain" description="YcxB-like C-terminal" evidence="2">
    <location>
        <begin position="109"/>
        <end position="160"/>
    </location>
</feature>
<dbReference type="OrthoDB" id="2229746at2"/>
<feature type="transmembrane region" description="Helical" evidence="1">
    <location>
        <begin position="26"/>
        <end position="48"/>
    </location>
</feature>
<keyword evidence="4" id="KW-1185">Reference proteome</keyword>
<feature type="transmembrane region" description="Helical" evidence="1">
    <location>
        <begin position="54"/>
        <end position="76"/>
    </location>
</feature>
<comment type="caution">
    <text evidence="3">The sequence shown here is derived from an EMBL/GenBank/DDBJ whole genome shotgun (WGS) entry which is preliminary data.</text>
</comment>
<dbReference type="RefSeq" id="WP_129226329.1">
    <property type="nucleotide sequence ID" value="NZ_SDOZ01000003.1"/>
</dbReference>
<evidence type="ECO:0000313" key="3">
    <source>
        <dbReference type="EMBL" id="RXZ58133.1"/>
    </source>
</evidence>
<dbReference type="Proteomes" id="UP000291269">
    <property type="component" value="Unassembled WGS sequence"/>
</dbReference>
<evidence type="ECO:0000259" key="2">
    <source>
        <dbReference type="Pfam" id="PF14317"/>
    </source>
</evidence>
<dbReference type="Pfam" id="PF14317">
    <property type="entry name" value="YcxB"/>
    <property type="match status" value="1"/>
</dbReference>
<dbReference type="InterPro" id="IPR025588">
    <property type="entry name" value="YcxB-like_C"/>
</dbReference>
<reference evidence="3 4" key="1">
    <citation type="journal article" date="2019" name="Gut">
        <title>Antibiotics-induced monodominance of a novel gut bacterial order.</title>
        <authorList>
            <person name="Hildebrand F."/>
            <person name="Moitinho-Silva L."/>
            <person name="Blasche S."/>
            <person name="Jahn M.T."/>
            <person name="Gossmann T.I."/>
            <person name="Heuerta-Cepas J."/>
            <person name="Hercog R."/>
            <person name="Luetge M."/>
            <person name="Bahram M."/>
            <person name="Pryszlak A."/>
            <person name="Alves R.J."/>
            <person name="Waszak S.M."/>
            <person name="Zhu A."/>
            <person name="Ye L."/>
            <person name="Costea P.I."/>
            <person name="Aalvink S."/>
            <person name="Belzer C."/>
            <person name="Forslund S.K."/>
            <person name="Sunagawa S."/>
            <person name="Hentschel U."/>
            <person name="Merten C."/>
            <person name="Patil K.R."/>
            <person name="Benes V."/>
            <person name="Bork P."/>
        </authorList>
    </citation>
    <scope>NUCLEOTIDE SEQUENCE [LARGE SCALE GENOMIC DNA]</scope>
    <source>
        <strain evidence="3 4">HDS1380</strain>
    </source>
</reference>
<gene>
    <name evidence="3" type="ORF">ESZ91_08710</name>
</gene>
<keyword evidence="1" id="KW-0472">Membrane</keyword>
<dbReference type="EMBL" id="SDOZ01000003">
    <property type="protein sequence ID" value="RXZ58133.1"/>
    <property type="molecule type" value="Genomic_DNA"/>
</dbReference>
<evidence type="ECO:0000313" key="4">
    <source>
        <dbReference type="Proteomes" id="UP000291269"/>
    </source>
</evidence>
<proteinExistence type="predicted"/>
<sequence>MVKAHYQNDLNEYKRFGIFHTLRARWWYIAMLSGLFLVCGAGLLALGILRGDAGIVSCAAICFVVACGFPFLNCYLQVSRIKQSVARNRNFNETEQHFTFSEEGLSLQIRIGNRASDYEVPYAQILKAYETNTNFYLYIGRAQALIINKKDVDEGSVDELCALLRKGLKKRFREKKKLRKS</sequence>
<organism evidence="3 4">
    <name type="scientific">Candidatus Borkfalkia ceftriaxoniphila</name>
    <dbReference type="NCBI Taxonomy" id="2508949"/>
    <lineage>
        <taxon>Bacteria</taxon>
        <taxon>Bacillati</taxon>
        <taxon>Bacillota</taxon>
        <taxon>Clostridia</taxon>
        <taxon>Christensenellales</taxon>
        <taxon>Christensenellaceae</taxon>
        <taxon>Candidatus Borkfalkia</taxon>
    </lineage>
</organism>
<name>A0A4Q2K818_9FIRM</name>
<accession>A0A4Q2K818</accession>
<protein>
    <submittedName>
        <fullName evidence="3">YcxB family protein</fullName>
    </submittedName>
</protein>